<dbReference type="Gene3D" id="3.10.20.310">
    <property type="entry name" value="membrane protein fhac"/>
    <property type="match status" value="1"/>
</dbReference>
<feature type="region of interest" description="Disordered" evidence="9">
    <location>
        <begin position="1"/>
        <end position="23"/>
    </location>
</feature>
<evidence type="ECO:0000256" key="5">
    <source>
        <dbReference type="ARBA" id="ARBA00022692"/>
    </source>
</evidence>
<accession>A0ABV7M815</accession>
<dbReference type="EMBL" id="JBHRVA010000002">
    <property type="protein sequence ID" value="MFC3301316.1"/>
    <property type="molecule type" value="Genomic_DNA"/>
</dbReference>
<evidence type="ECO:0000256" key="3">
    <source>
        <dbReference type="ARBA" id="ARBA00022519"/>
    </source>
</evidence>
<name>A0ABV7M815_9PROT</name>
<dbReference type="InterPro" id="IPR026579">
    <property type="entry name" value="FtsQ"/>
</dbReference>
<keyword evidence="6" id="KW-1133">Transmembrane helix</keyword>
<evidence type="ECO:0000256" key="7">
    <source>
        <dbReference type="ARBA" id="ARBA00023136"/>
    </source>
</evidence>
<organism evidence="11 12">
    <name type="scientific">Parvularcula lutaonensis</name>
    <dbReference type="NCBI Taxonomy" id="491923"/>
    <lineage>
        <taxon>Bacteria</taxon>
        <taxon>Pseudomonadati</taxon>
        <taxon>Pseudomonadota</taxon>
        <taxon>Alphaproteobacteria</taxon>
        <taxon>Parvularculales</taxon>
        <taxon>Parvularculaceae</taxon>
        <taxon>Parvularcula</taxon>
    </lineage>
</organism>
<dbReference type="PANTHER" id="PTHR35851">
    <property type="entry name" value="CELL DIVISION PROTEIN FTSQ"/>
    <property type="match status" value="1"/>
</dbReference>
<evidence type="ECO:0000256" key="9">
    <source>
        <dbReference type="SAM" id="MobiDB-lite"/>
    </source>
</evidence>
<proteinExistence type="predicted"/>
<dbReference type="InterPro" id="IPR005548">
    <property type="entry name" value="Cell_div_FtsQ/DivIB_C"/>
</dbReference>
<keyword evidence="3" id="KW-0997">Cell inner membrane</keyword>
<keyword evidence="5" id="KW-0812">Transmembrane</keyword>
<evidence type="ECO:0000256" key="8">
    <source>
        <dbReference type="ARBA" id="ARBA00023306"/>
    </source>
</evidence>
<reference evidence="12" key="1">
    <citation type="journal article" date="2019" name="Int. J. Syst. Evol. Microbiol.">
        <title>The Global Catalogue of Microorganisms (GCM) 10K type strain sequencing project: providing services to taxonomists for standard genome sequencing and annotation.</title>
        <authorList>
            <consortium name="The Broad Institute Genomics Platform"/>
            <consortium name="The Broad Institute Genome Sequencing Center for Infectious Disease"/>
            <person name="Wu L."/>
            <person name="Ma J."/>
        </authorList>
    </citation>
    <scope>NUCLEOTIDE SEQUENCE [LARGE SCALE GENOMIC DNA]</scope>
    <source>
        <strain evidence="12">KCTC 22245</strain>
    </source>
</reference>
<evidence type="ECO:0000313" key="11">
    <source>
        <dbReference type="EMBL" id="MFC3301316.1"/>
    </source>
</evidence>
<keyword evidence="8" id="KW-0131">Cell cycle</keyword>
<keyword evidence="2" id="KW-1003">Cell membrane</keyword>
<feature type="domain" description="POTRA" evidence="10">
    <location>
        <begin position="95"/>
        <end position="168"/>
    </location>
</feature>
<dbReference type="Pfam" id="PF08478">
    <property type="entry name" value="POTRA_1"/>
    <property type="match status" value="1"/>
</dbReference>
<evidence type="ECO:0000313" key="12">
    <source>
        <dbReference type="Proteomes" id="UP001595607"/>
    </source>
</evidence>
<keyword evidence="7" id="KW-0472">Membrane</keyword>
<comment type="caution">
    <text evidence="11">The sequence shown here is derived from an EMBL/GenBank/DDBJ whole genome shotgun (WGS) entry which is preliminary data.</text>
</comment>
<dbReference type="Pfam" id="PF03799">
    <property type="entry name" value="FtsQ_DivIB_C"/>
    <property type="match status" value="1"/>
</dbReference>
<sequence>MPKVAAKKSRKAPAKKKAAPRRRVTRRQMGTMEQIGARLDQGGAVMATAALQGAFLALIAAALLAFLYTVFSGQMRTIPAKIAAMPEQAARGLGLNVMQVTIKGGESLTTREVMTALRDDKAGSIIGRPLPLLSASELRDAIEALGPVKHAAVTKLLPNTIHISVIERSPKALYQNADGEFFVIDESGAIIRPADVTQHTELLTISGTDNPGEATAFMAMLRRHPVLFARTAGIQVVGGRRFDIRFRNGFVAKLPEDNVAAALARLDSLEAGTGSLAATLDYIDLRDPEWAYYKPKEK</sequence>
<evidence type="ECO:0000256" key="2">
    <source>
        <dbReference type="ARBA" id="ARBA00022475"/>
    </source>
</evidence>
<dbReference type="InterPro" id="IPR013685">
    <property type="entry name" value="POTRA_FtsQ_type"/>
</dbReference>
<gene>
    <name evidence="11" type="ORF">ACFONP_01040</name>
</gene>
<dbReference type="PANTHER" id="PTHR35851:SF1">
    <property type="entry name" value="CELL DIVISION PROTEIN FTSQ"/>
    <property type="match status" value="1"/>
</dbReference>
<dbReference type="InterPro" id="IPR034746">
    <property type="entry name" value="POTRA"/>
</dbReference>
<protein>
    <submittedName>
        <fullName evidence="11">Cell division protein FtsQ/DivIB</fullName>
    </submittedName>
</protein>
<keyword evidence="4 11" id="KW-0132">Cell division</keyword>
<keyword evidence="12" id="KW-1185">Reference proteome</keyword>
<evidence type="ECO:0000259" key="10">
    <source>
        <dbReference type="PROSITE" id="PS51779"/>
    </source>
</evidence>
<dbReference type="PROSITE" id="PS51779">
    <property type="entry name" value="POTRA"/>
    <property type="match status" value="1"/>
</dbReference>
<evidence type="ECO:0000256" key="6">
    <source>
        <dbReference type="ARBA" id="ARBA00022989"/>
    </source>
</evidence>
<evidence type="ECO:0000256" key="1">
    <source>
        <dbReference type="ARBA" id="ARBA00004370"/>
    </source>
</evidence>
<comment type="subcellular location">
    <subcellularLocation>
        <location evidence="1">Membrane</location>
    </subcellularLocation>
</comment>
<dbReference type="RefSeq" id="WP_189572098.1">
    <property type="nucleotide sequence ID" value="NZ_BMXU01000001.1"/>
</dbReference>
<dbReference type="GO" id="GO:0051301">
    <property type="term" value="P:cell division"/>
    <property type="evidence" value="ECO:0007669"/>
    <property type="project" value="UniProtKB-KW"/>
</dbReference>
<dbReference type="Proteomes" id="UP001595607">
    <property type="component" value="Unassembled WGS sequence"/>
</dbReference>
<evidence type="ECO:0000256" key="4">
    <source>
        <dbReference type="ARBA" id="ARBA00022618"/>
    </source>
</evidence>